<keyword evidence="1" id="KW-0175">Coiled coil</keyword>
<dbReference type="RefSeq" id="WP_328282155.1">
    <property type="nucleotide sequence ID" value="NZ_JARTLD010000077.1"/>
</dbReference>
<organism evidence="3 4">
    <name type="scientific">Paenibacillus chibensis</name>
    <dbReference type="NCBI Taxonomy" id="59846"/>
    <lineage>
        <taxon>Bacteria</taxon>
        <taxon>Bacillati</taxon>
        <taxon>Bacillota</taxon>
        <taxon>Bacilli</taxon>
        <taxon>Bacillales</taxon>
        <taxon>Paenibacillaceae</taxon>
        <taxon>Paenibacillus</taxon>
    </lineage>
</organism>
<protein>
    <recommendedName>
        <fullName evidence="5">Colicin import membrane protein</fullName>
    </recommendedName>
</protein>
<evidence type="ECO:0008006" key="5">
    <source>
        <dbReference type="Google" id="ProtNLM"/>
    </source>
</evidence>
<evidence type="ECO:0000256" key="1">
    <source>
        <dbReference type="SAM" id="Coils"/>
    </source>
</evidence>
<evidence type="ECO:0000256" key="2">
    <source>
        <dbReference type="SAM" id="SignalP"/>
    </source>
</evidence>
<reference evidence="3 4" key="1">
    <citation type="submission" date="2023-03" db="EMBL/GenBank/DDBJ databases">
        <title>Bacillus Genome Sequencing.</title>
        <authorList>
            <person name="Dunlap C."/>
        </authorList>
    </citation>
    <scope>NUCLEOTIDE SEQUENCE [LARGE SCALE GENOMIC DNA]</scope>
    <source>
        <strain evidence="3 4">NRS-52</strain>
    </source>
</reference>
<accession>A0ABU6Q289</accession>
<keyword evidence="2" id="KW-0732">Signal</keyword>
<proteinExistence type="predicted"/>
<feature type="signal peptide" evidence="2">
    <location>
        <begin position="1"/>
        <end position="32"/>
    </location>
</feature>
<keyword evidence="4" id="KW-1185">Reference proteome</keyword>
<evidence type="ECO:0000313" key="4">
    <source>
        <dbReference type="Proteomes" id="UP001343257"/>
    </source>
</evidence>
<gene>
    <name evidence="3" type="ORF">P9847_26050</name>
</gene>
<evidence type="ECO:0000313" key="3">
    <source>
        <dbReference type="EMBL" id="MED5020727.1"/>
    </source>
</evidence>
<dbReference type="Proteomes" id="UP001343257">
    <property type="component" value="Unassembled WGS sequence"/>
</dbReference>
<feature type="coiled-coil region" evidence="1">
    <location>
        <begin position="53"/>
        <end position="113"/>
    </location>
</feature>
<feature type="chain" id="PRO_5045922323" description="Colicin import membrane protein" evidence="2">
    <location>
        <begin position="33"/>
        <end position="263"/>
    </location>
</feature>
<comment type="caution">
    <text evidence="3">The sequence shown here is derived from an EMBL/GenBank/DDBJ whole genome shotgun (WGS) entry which is preliminary data.</text>
</comment>
<dbReference type="EMBL" id="JARTLD010000077">
    <property type="protein sequence ID" value="MED5020727.1"/>
    <property type="molecule type" value="Genomic_DNA"/>
</dbReference>
<name>A0ABU6Q289_9BACL</name>
<sequence>MFKQKPYCNRGKTWILILMMSFVMILSGPAMASAANSDWDAAIAGIGQLHDAFSALELENKSEKLRIQELSRQNNAKLKSIQTSVQLIDKAKLDQLKSQAEQAQKKYAPLLAEYTELGKKASEARKRKDAKSALLYDLKRNRMKASVTNARLEIKSRQEAYTSAKKQATAKAKIVKDILAGVQPLKKQVTAENSNITGRNQAKIAAEKRYKAAVKEGNAVSAAAELKIMVEELQRIRDSQTKIMQWEKAMKEILRRAEEKLPS</sequence>